<keyword evidence="7" id="KW-1185">Reference proteome</keyword>
<feature type="chain" id="PRO_5013554633" evidence="5">
    <location>
        <begin position="18"/>
        <end position="397"/>
    </location>
</feature>
<name>A0A286UT58_9AGAM</name>
<reference evidence="6 7" key="1">
    <citation type="journal article" date="2017" name="Mol. Ecol.">
        <title>Comparative and population genomic landscape of Phellinus noxius: A hypervariable fungus causing root rot in trees.</title>
        <authorList>
            <person name="Chung C.L."/>
            <person name="Lee T.J."/>
            <person name="Akiba M."/>
            <person name="Lee H.H."/>
            <person name="Kuo T.H."/>
            <person name="Liu D."/>
            <person name="Ke H.M."/>
            <person name="Yokoi T."/>
            <person name="Roa M.B."/>
            <person name="Lu M.J."/>
            <person name="Chang Y.Y."/>
            <person name="Ann P.J."/>
            <person name="Tsai J.N."/>
            <person name="Chen C.Y."/>
            <person name="Tzean S.S."/>
            <person name="Ota Y."/>
            <person name="Hattori T."/>
            <person name="Sahashi N."/>
            <person name="Liou R.F."/>
            <person name="Kikuchi T."/>
            <person name="Tsai I.J."/>
        </authorList>
    </citation>
    <scope>NUCLEOTIDE SEQUENCE [LARGE SCALE GENOMIC DNA]</scope>
    <source>
        <strain evidence="6 7">FFPRI411160</strain>
    </source>
</reference>
<dbReference type="Gene3D" id="3.40.800.10">
    <property type="entry name" value="Ureohydrolase domain"/>
    <property type="match status" value="1"/>
</dbReference>
<evidence type="ECO:0000313" key="6">
    <source>
        <dbReference type="EMBL" id="PAV22744.1"/>
    </source>
</evidence>
<dbReference type="InterPro" id="IPR020855">
    <property type="entry name" value="Ureohydrolase_Mn_BS"/>
</dbReference>
<dbReference type="SUPFAM" id="SSF52768">
    <property type="entry name" value="Arginase/deacetylase"/>
    <property type="match status" value="1"/>
</dbReference>
<dbReference type="PANTHER" id="PTHR11358">
    <property type="entry name" value="ARGINASE/AGMATINASE"/>
    <property type="match status" value="1"/>
</dbReference>
<keyword evidence="5" id="KW-0732">Signal</keyword>
<evidence type="ECO:0000313" key="7">
    <source>
        <dbReference type="Proteomes" id="UP000217199"/>
    </source>
</evidence>
<dbReference type="Proteomes" id="UP000217199">
    <property type="component" value="Unassembled WGS sequence"/>
</dbReference>
<dbReference type="InterPro" id="IPR023696">
    <property type="entry name" value="Ureohydrolase_dom_sf"/>
</dbReference>
<dbReference type="GO" id="GO:0046872">
    <property type="term" value="F:metal ion binding"/>
    <property type="evidence" value="ECO:0007669"/>
    <property type="project" value="UniProtKB-KW"/>
</dbReference>
<protein>
    <submittedName>
        <fullName evidence="6">Arginase deacetylase</fullName>
    </submittedName>
</protein>
<dbReference type="InterPro" id="IPR006035">
    <property type="entry name" value="Ureohydrolase"/>
</dbReference>
<organism evidence="6 7">
    <name type="scientific">Pyrrhoderma noxium</name>
    <dbReference type="NCBI Taxonomy" id="2282107"/>
    <lineage>
        <taxon>Eukaryota</taxon>
        <taxon>Fungi</taxon>
        <taxon>Dikarya</taxon>
        <taxon>Basidiomycota</taxon>
        <taxon>Agaricomycotina</taxon>
        <taxon>Agaricomycetes</taxon>
        <taxon>Hymenochaetales</taxon>
        <taxon>Hymenochaetaceae</taxon>
        <taxon>Pyrrhoderma</taxon>
    </lineage>
</organism>
<evidence type="ECO:0000256" key="5">
    <source>
        <dbReference type="SAM" id="SignalP"/>
    </source>
</evidence>
<dbReference type="PRINTS" id="PR00116">
    <property type="entry name" value="ARGINASE"/>
</dbReference>
<comment type="caution">
    <text evidence="6">The sequence shown here is derived from an EMBL/GenBank/DDBJ whole genome shotgun (WGS) entry which is preliminary data.</text>
</comment>
<dbReference type="FunFam" id="3.40.800.10:FF:000014">
    <property type="entry name" value="Arginase family protein"/>
    <property type="match status" value="1"/>
</dbReference>
<dbReference type="GO" id="GO:0008783">
    <property type="term" value="F:agmatinase activity"/>
    <property type="evidence" value="ECO:0007669"/>
    <property type="project" value="TreeGrafter"/>
</dbReference>
<dbReference type="Pfam" id="PF00491">
    <property type="entry name" value="Arginase"/>
    <property type="match status" value="1"/>
</dbReference>
<evidence type="ECO:0000256" key="1">
    <source>
        <dbReference type="ARBA" id="ARBA00009227"/>
    </source>
</evidence>
<gene>
    <name evidence="6" type="ORF">PNOK_0270100</name>
</gene>
<sequence length="397" mass="43147">MFRGFFVTLVAASLALAHQGHEQIPLETETELWAKKYGKQIDQTFSGPLSFSHVEYKRCLDDLTLETPFDIAVLGMPFDTGVTYRPGARFGPFAIRSGARRQREGRGYSIAWGFDPYTFGSKVVDCGDVPVSPFDNALAIDQMETAYSTLLSRPVANESTLGGSTTKTLALDNQAHPRIISLGGDHTIVLPILRSLYKVYGPISVIHFDAHLDTWPSYTGAVTEQSRVTHGTFFSLAAEEGLMSGTCVHAGIRCKMNGPADIENDDAVGFQIITSDDIDDLGISEIIKRIRKRVGDSPVYLSLDIDVLDPSIAPATGTPEAGGWTTREVKRIIRGLSGLNFVGADVVEVSPSYDNSEITGIAAADIVHDFIAMMLMTQPPTTTSDNLLKIVPTKDEL</sequence>
<evidence type="ECO:0000256" key="2">
    <source>
        <dbReference type="ARBA" id="ARBA00022723"/>
    </source>
</evidence>
<dbReference type="PROSITE" id="PS51409">
    <property type="entry name" value="ARGINASE_2"/>
    <property type="match status" value="1"/>
</dbReference>
<dbReference type="EMBL" id="NBII01000002">
    <property type="protein sequence ID" value="PAV22744.1"/>
    <property type="molecule type" value="Genomic_DNA"/>
</dbReference>
<dbReference type="OrthoDB" id="288726at2759"/>
<evidence type="ECO:0000256" key="4">
    <source>
        <dbReference type="RuleBase" id="RU003684"/>
    </source>
</evidence>
<keyword evidence="2" id="KW-0479">Metal-binding</keyword>
<keyword evidence="3 4" id="KW-0378">Hydrolase</keyword>
<accession>A0A286UT58</accession>
<dbReference type="InParanoid" id="A0A286UT58"/>
<evidence type="ECO:0000256" key="3">
    <source>
        <dbReference type="ARBA" id="ARBA00022801"/>
    </source>
</evidence>
<comment type="similarity">
    <text evidence="1">Belongs to the arginase family. Agmatinase subfamily.</text>
</comment>
<dbReference type="STRING" id="2282107.A0A286UT58"/>
<dbReference type="GO" id="GO:0033389">
    <property type="term" value="P:putrescine biosynthetic process from arginine, via agmatine"/>
    <property type="evidence" value="ECO:0007669"/>
    <property type="project" value="TreeGrafter"/>
</dbReference>
<feature type="signal peptide" evidence="5">
    <location>
        <begin position="1"/>
        <end position="17"/>
    </location>
</feature>
<dbReference type="AlphaFoldDB" id="A0A286UT58"/>
<dbReference type="CDD" id="cd11592">
    <property type="entry name" value="Agmatinase_PAH"/>
    <property type="match status" value="1"/>
</dbReference>
<dbReference type="PANTHER" id="PTHR11358:SF26">
    <property type="entry name" value="GUANIDINO ACID HYDROLASE, MITOCHONDRIAL"/>
    <property type="match status" value="1"/>
</dbReference>
<proteinExistence type="inferred from homology"/>
<dbReference type="PROSITE" id="PS01053">
    <property type="entry name" value="ARGINASE_1"/>
    <property type="match status" value="1"/>
</dbReference>